<evidence type="ECO:0000256" key="1">
    <source>
        <dbReference type="SAM" id="Phobius"/>
    </source>
</evidence>
<dbReference type="AlphaFoldDB" id="A0A8D8PLP9"/>
<organism evidence="2">
    <name type="scientific">Cacopsylla melanoneura</name>
    <dbReference type="NCBI Taxonomy" id="428564"/>
    <lineage>
        <taxon>Eukaryota</taxon>
        <taxon>Metazoa</taxon>
        <taxon>Ecdysozoa</taxon>
        <taxon>Arthropoda</taxon>
        <taxon>Hexapoda</taxon>
        <taxon>Insecta</taxon>
        <taxon>Pterygota</taxon>
        <taxon>Neoptera</taxon>
        <taxon>Paraneoptera</taxon>
        <taxon>Hemiptera</taxon>
        <taxon>Sternorrhyncha</taxon>
        <taxon>Psylloidea</taxon>
        <taxon>Psyllidae</taxon>
        <taxon>Psyllinae</taxon>
        <taxon>Cacopsylla</taxon>
    </lineage>
</organism>
<name>A0A8D8PLP9_9HEMI</name>
<feature type="transmembrane region" description="Helical" evidence="1">
    <location>
        <begin position="78"/>
        <end position="102"/>
    </location>
</feature>
<accession>A0A8D8PLP9</accession>
<protein>
    <submittedName>
        <fullName evidence="2">Uncharacterized protein</fullName>
    </submittedName>
</protein>
<keyword evidence="1" id="KW-0812">Transmembrane</keyword>
<keyword evidence="1" id="KW-1133">Transmembrane helix</keyword>
<sequence length="108" mass="12233">MSEEISQDRAYTIACIVFLFPSIKYLYLFVVSVIIRPLPSTSSLPLPLLSLTFPILSFLSSLYFLFYLPSTSSLHFPLLPLPLLSLLPCLYPFSFFFSPLLLSLFTSP</sequence>
<evidence type="ECO:0000313" key="2">
    <source>
        <dbReference type="EMBL" id="CAG6605753.1"/>
    </source>
</evidence>
<feature type="transmembrane region" description="Helical" evidence="1">
    <location>
        <begin position="12"/>
        <end position="35"/>
    </location>
</feature>
<keyword evidence="1" id="KW-0472">Membrane</keyword>
<feature type="transmembrane region" description="Helical" evidence="1">
    <location>
        <begin position="47"/>
        <end position="66"/>
    </location>
</feature>
<dbReference type="EMBL" id="HBUF01000669">
    <property type="protein sequence ID" value="CAG6605753.1"/>
    <property type="molecule type" value="Transcribed_RNA"/>
</dbReference>
<reference evidence="2" key="1">
    <citation type="submission" date="2021-05" db="EMBL/GenBank/DDBJ databases">
        <authorList>
            <person name="Alioto T."/>
            <person name="Alioto T."/>
            <person name="Gomez Garrido J."/>
        </authorList>
    </citation>
    <scope>NUCLEOTIDE SEQUENCE</scope>
</reference>
<proteinExistence type="predicted"/>